<name>A0AB39MDE6_9ACTN</name>
<accession>A0AB39MDE6</accession>
<reference evidence="1" key="1">
    <citation type="submission" date="2024-07" db="EMBL/GenBank/DDBJ databases">
        <authorList>
            <person name="Yu S.T."/>
        </authorList>
    </citation>
    <scope>NUCLEOTIDE SEQUENCE</scope>
    <source>
        <strain evidence="1">R08</strain>
    </source>
</reference>
<dbReference type="AlphaFoldDB" id="A0AB39MDE6"/>
<sequence>MSAHYSVVQTDVKTGNVVATLPVTAIQFTHSLNAAGTATVGIPLFAPEADPESLAPGVSGLAILRDGAPVWAGILWALAADIDGGTLSLSASGFHSHYQGRHFVNGWSAKSLEQANIIKAWFAYFNADNGIGTDVSLVQPTGHLRTTVWTRYELKNAAEAIGELADNIGGFNFRYVPYWVTPGKKLGHRFVMTSRSGVAASHTLTHRVNANVTGVSYDSTALCTVAYATGADKGNGEKLVGIFENASLAARMPERVMVGSYTDVKETQTLIDKAQATINAGAVPVAIPELTLYPGQFSPLDFVPGDVTAINVDAGYVALYDEFVVTECATTVDANGNESIKLALASKELWSNATNPS</sequence>
<proteinExistence type="predicted"/>
<organism evidence="1">
    <name type="scientific">Streptomyces sp. R08</name>
    <dbReference type="NCBI Taxonomy" id="3238624"/>
    <lineage>
        <taxon>Bacteria</taxon>
        <taxon>Bacillati</taxon>
        <taxon>Actinomycetota</taxon>
        <taxon>Actinomycetes</taxon>
        <taxon>Kitasatosporales</taxon>
        <taxon>Streptomycetaceae</taxon>
        <taxon>Streptomyces</taxon>
    </lineage>
</organism>
<evidence type="ECO:0008006" key="2">
    <source>
        <dbReference type="Google" id="ProtNLM"/>
    </source>
</evidence>
<evidence type="ECO:0000313" key="1">
    <source>
        <dbReference type="EMBL" id="XDQ03096.1"/>
    </source>
</evidence>
<dbReference type="EMBL" id="CP163431">
    <property type="protein sequence ID" value="XDQ03096.1"/>
    <property type="molecule type" value="Genomic_DNA"/>
</dbReference>
<protein>
    <recommendedName>
        <fullName evidence="2">Minor tail protein</fullName>
    </recommendedName>
</protein>
<dbReference type="RefSeq" id="WP_369189078.1">
    <property type="nucleotide sequence ID" value="NZ_CP163431.1"/>
</dbReference>
<gene>
    <name evidence="1" type="ORF">AB5J58_24410</name>
</gene>